<protein>
    <recommendedName>
        <fullName evidence="1">Carbamoyl phosphate synthase ATP-binding domain-containing protein</fullName>
    </recommendedName>
</protein>
<sequence>MSSILLTGARAPVTLELCRAFAQQGHRVFLADVTRFPLARWSGFAVDYFRIPAPAQNFSAFSAALAALIKVHHIEHLIPTCEETFYVSKIKDQLPCRVWTSDFDVMVQLHHKHRFLDLAQGFFHIPATQSCTTFEDWENAEAYVFKPVFSRFGSQVIIGQKRHKCQEPQQHPRDWVAQERLFGEEICVYSIWRQGKLGGFAAYRPVHRVGKGSSIYFERYFHQGIFEAVLKFGQHLNFEGQLSFDLMLCKDEVYVLECNPRSTSGAHLLGDDLAQCFFSEQTIIHHSTKAKAIKTAWLLTQPWQGFSPAFYAAQDVVWHPKDVAPFILQGLSMLELMYLAIRHRQSMIAVSTRDIEFNGQEI</sequence>
<evidence type="ECO:0000313" key="3">
    <source>
        <dbReference type="Proteomes" id="UP000008461"/>
    </source>
</evidence>
<proteinExistence type="predicted"/>
<dbReference type="Pfam" id="PF02655">
    <property type="entry name" value="ATP-grasp_3"/>
    <property type="match status" value="1"/>
</dbReference>
<dbReference type="eggNOG" id="COG3919">
    <property type="taxonomic scope" value="Bacteria"/>
</dbReference>
<dbReference type="HOGENOM" id="CLU_026180_0_0_10"/>
<dbReference type="GO" id="GO:0005524">
    <property type="term" value="F:ATP binding"/>
    <property type="evidence" value="ECO:0007669"/>
    <property type="project" value="InterPro"/>
</dbReference>
<dbReference type="InterPro" id="IPR003806">
    <property type="entry name" value="ATP-grasp_PylC-type"/>
</dbReference>
<name>F4L6N8_HALH1</name>
<dbReference type="KEGG" id="hhy:Halhy_3006"/>
<dbReference type="RefSeq" id="WP_013765412.1">
    <property type="nucleotide sequence ID" value="NC_015510.1"/>
</dbReference>
<gene>
    <name evidence="2" type="ordered locus">Halhy_3006</name>
</gene>
<organism evidence="2 3">
    <name type="scientific">Haliscomenobacter hydrossis (strain ATCC 27775 / DSM 1100 / LMG 10767 / O)</name>
    <dbReference type="NCBI Taxonomy" id="760192"/>
    <lineage>
        <taxon>Bacteria</taxon>
        <taxon>Pseudomonadati</taxon>
        <taxon>Bacteroidota</taxon>
        <taxon>Saprospiria</taxon>
        <taxon>Saprospirales</taxon>
        <taxon>Haliscomenobacteraceae</taxon>
        <taxon>Haliscomenobacter</taxon>
    </lineage>
</organism>
<evidence type="ECO:0000259" key="1">
    <source>
        <dbReference type="PROSITE" id="PS00867"/>
    </source>
</evidence>
<keyword evidence="3" id="KW-1185">Reference proteome</keyword>
<dbReference type="STRING" id="760192.Halhy_3006"/>
<dbReference type="Proteomes" id="UP000008461">
    <property type="component" value="Chromosome"/>
</dbReference>
<reference key="2">
    <citation type="submission" date="2011-04" db="EMBL/GenBank/DDBJ databases">
        <title>Complete sequence of chromosome of Haliscomenobacter hydrossis DSM 1100.</title>
        <authorList>
            <consortium name="US DOE Joint Genome Institute (JGI-PGF)"/>
            <person name="Lucas S."/>
            <person name="Han J."/>
            <person name="Lapidus A."/>
            <person name="Bruce D."/>
            <person name="Goodwin L."/>
            <person name="Pitluck S."/>
            <person name="Peters L."/>
            <person name="Kyrpides N."/>
            <person name="Mavromatis K."/>
            <person name="Ivanova N."/>
            <person name="Ovchinnikova G."/>
            <person name="Pagani I."/>
            <person name="Daligault H."/>
            <person name="Detter J.C."/>
            <person name="Han C."/>
            <person name="Land M."/>
            <person name="Hauser L."/>
            <person name="Markowitz V."/>
            <person name="Cheng J.-F."/>
            <person name="Hugenholtz P."/>
            <person name="Woyke T."/>
            <person name="Wu D."/>
            <person name="Verbarg S."/>
            <person name="Frueling A."/>
            <person name="Brambilla E."/>
            <person name="Klenk H.-P."/>
            <person name="Eisen J.A."/>
        </authorList>
    </citation>
    <scope>NUCLEOTIDE SEQUENCE</scope>
    <source>
        <strain>DSM 1100</strain>
    </source>
</reference>
<reference evidence="2 3" key="1">
    <citation type="journal article" date="2011" name="Stand. Genomic Sci.">
        <title>Complete genome sequence of Haliscomenobacter hydrossis type strain (O).</title>
        <authorList>
            <consortium name="US DOE Joint Genome Institute (JGI-PGF)"/>
            <person name="Daligault H."/>
            <person name="Lapidus A."/>
            <person name="Zeytun A."/>
            <person name="Nolan M."/>
            <person name="Lucas S."/>
            <person name="Del Rio T.G."/>
            <person name="Tice H."/>
            <person name="Cheng J.F."/>
            <person name="Tapia R."/>
            <person name="Han C."/>
            <person name="Goodwin L."/>
            <person name="Pitluck S."/>
            <person name="Liolios K."/>
            <person name="Pagani I."/>
            <person name="Ivanova N."/>
            <person name="Huntemann M."/>
            <person name="Mavromatis K."/>
            <person name="Mikhailova N."/>
            <person name="Pati A."/>
            <person name="Chen A."/>
            <person name="Palaniappan K."/>
            <person name="Land M."/>
            <person name="Hauser L."/>
            <person name="Brambilla E.M."/>
            <person name="Rohde M."/>
            <person name="Verbarg S."/>
            <person name="Goker M."/>
            <person name="Bristow J."/>
            <person name="Eisen J.A."/>
            <person name="Markowitz V."/>
            <person name="Hugenholtz P."/>
            <person name="Kyrpides N.C."/>
            <person name="Klenk H.P."/>
            <person name="Woyke T."/>
        </authorList>
    </citation>
    <scope>NUCLEOTIDE SEQUENCE [LARGE SCALE GENOMIC DNA]</scope>
    <source>
        <strain evidence="3">ATCC 27775 / DSM 1100 / LMG 10767 / O</strain>
    </source>
</reference>
<dbReference type="SUPFAM" id="SSF56059">
    <property type="entry name" value="Glutathione synthetase ATP-binding domain-like"/>
    <property type="match status" value="1"/>
</dbReference>
<evidence type="ECO:0000313" key="2">
    <source>
        <dbReference type="EMBL" id="AEE50869.1"/>
    </source>
</evidence>
<dbReference type="AlphaFoldDB" id="F4L6N8"/>
<dbReference type="InterPro" id="IPR005479">
    <property type="entry name" value="CPAse_ATP-bd"/>
</dbReference>
<dbReference type="EMBL" id="CP002691">
    <property type="protein sequence ID" value="AEE50869.1"/>
    <property type="molecule type" value="Genomic_DNA"/>
</dbReference>
<dbReference type="Gene3D" id="3.30.470.20">
    <property type="entry name" value="ATP-grasp fold, B domain"/>
    <property type="match status" value="1"/>
</dbReference>
<dbReference type="PROSITE" id="PS00867">
    <property type="entry name" value="CPSASE_2"/>
    <property type="match status" value="1"/>
</dbReference>
<dbReference type="Gene3D" id="3.40.50.20">
    <property type="match status" value="1"/>
</dbReference>
<feature type="domain" description="Carbamoyl phosphate synthase ATP-binding" evidence="1">
    <location>
        <begin position="255"/>
        <end position="262"/>
    </location>
</feature>
<accession>F4L6N8</accession>
<dbReference type="GO" id="GO:0046872">
    <property type="term" value="F:metal ion binding"/>
    <property type="evidence" value="ECO:0007669"/>
    <property type="project" value="InterPro"/>
</dbReference>